<dbReference type="PROSITE" id="PS50011">
    <property type="entry name" value="PROTEIN_KINASE_DOM"/>
    <property type="match status" value="1"/>
</dbReference>
<dbReference type="KEGG" id="nve:5517851"/>
<dbReference type="GO" id="GO:0004674">
    <property type="term" value="F:protein serine/threonine kinase activity"/>
    <property type="evidence" value="ECO:0000318"/>
    <property type="project" value="GO_Central"/>
</dbReference>
<dbReference type="PANTHER" id="PTHR45832:SF8">
    <property type="entry name" value="PROTEIN KINASE DOMAIN-CONTAINING PROTEIN"/>
    <property type="match status" value="1"/>
</dbReference>
<evidence type="ECO:0000259" key="9">
    <source>
        <dbReference type="PROSITE" id="PS50011"/>
    </source>
</evidence>
<dbReference type="GO" id="GO:0046872">
    <property type="term" value="F:metal ion binding"/>
    <property type="evidence" value="ECO:0007669"/>
    <property type="project" value="UniProtKB-KW"/>
</dbReference>
<dbReference type="PROSITE" id="PS00107">
    <property type="entry name" value="PROTEIN_KINASE_ATP"/>
    <property type="match status" value="1"/>
</dbReference>
<accession>A7RRL1</accession>
<dbReference type="GO" id="GO:0005524">
    <property type="term" value="F:ATP binding"/>
    <property type="evidence" value="ECO:0007669"/>
    <property type="project" value="UniProtKB-UniRule"/>
</dbReference>
<feature type="binding site" evidence="8">
    <location>
        <position position="59"/>
    </location>
    <ligand>
        <name>ATP</name>
        <dbReference type="ChEBI" id="CHEBI:30616"/>
    </ligand>
</feature>
<dbReference type="HOGENOM" id="CLU_000288_63_23_1"/>
<keyword evidence="3" id="KW-0808">Transferase</keyword>
<evidence type="ECO:0000313" key="10">
    <source>
        <dbReference type="EMBL" id="EDO45846.1"/>
    </source>
</evidence>
<dbReference type="FunFam" id="3.30.200.20:FF:001543">
    <property type="entry name" value="Serine/threonine protein kinase, putative"/>
    <property type="match status" value="1"/>
</dbReference>
<dbReference type="InterPro" id="IPR017441">
    <property type="entry name" value="Protein_kinase_ATP_BS"/>
</dbReference>
<evidence type="ECO:0000313" key="11">
    <source>
        <dbReference type="Proteomes" id="UP000001593"/>
    </source>
</evidence>
<dbReference type="AlphaFoldDB" id="A7RRL1"/>
<proteinExistence type="predicted"/>
<dbReference type="GO" id="GO:0005737">
    <property type="term" value="C:cytoplasm"/>
    <property type="evidence" value="ECO:0000318"/>
    <property type="project" value="GO_Central"/>
</dbReference>
<dbReference type="GO" id="GO:0035556">
    <property type="term" value="P:intracellular signal transduction"/>
    <property type="evidence" value="ECO:0000318"/>
    <property type="project" value="GO_Central"/>
</dbReference>
<name>A7RRL1_NEMVE</name>
<dbReference type="GO" id="GO:0009267">
    <property type="term" value="P:cellular response to starvation"/>
    <property type="evidence" value="ECO:0000318"/>
    <property type="project" value="GO_Central"/>
</dbReference>
<gene>
    <name evidence="10" type="ORF">NEMVEDRAFT_v1g91286</name>
</gene>
<dbReference type="OMA" id="GSECACG"/>
<dbReference type="STRING" id="45351.A7RRL1"/>
<evidence type="ECO:0000256" key="3">
    <source>
        <dbReference type="ARBA" id="ARBA00022679"/>
    </source>
</evidence>
<evidence type="ECO:0000256" key="4">
    <source>
        <dbReference type="ARBA" id="ARBA00022723"/>
    </source>
</evidence>
<evidence type="ECO:0000256" key="6">
    <source>
        <dbReference type="ARBA" id="ARBA00022840"/>
    </source>
</evidence>
<reference evidence="10 11" key="1">
    <citation type="journal article" date="2007" name="Science">
        <title>Sea anemone genome reveals ancestral eumetazoan gene repertoire and genomic organization.</title>
        <authorList>
            <person name="Putnam N.H."/>
            <person name="Srivastava M."/>
            <person name="Hellsten U."/>
            <person name="Dirks B."/>
            <person name="Chapman J."/>
            <person name="Salamov A."/>
            <person name="Terry A."/>
            <person name="Shapiro H."/>
            <person name="Lindquist E."/>
            <person name="Kapitonov V.V."/>
            <person name="Jurka J."/>
            <person name="Genikhovich G."/>
            <person name="Grigoriev I.V."/>
            <person name="Lucas S.M."/>
            <person name="Steele R.E."/>
            <person name="Finnerty J.R."/>
            <person name="Technau U."/>
            <person name="Martindale M.Q."/>
            <person name="Rokhsar D.S."/>
        </authorList>
    </citation>
    <scope>NUCLEOTIDE SEQUENCE [LARGE SCALE GENOMIC DNA]</scope>
    <source>
        <strain evidence="11">CH2 X CH6</strain>
    </source>
</reference>
<dbReference type="InParanoid" id="A7RRL1"/>
<organism evidence="10 11">
    <name type="scientific">Nematostella vectensis</name>
    <name type="common">Starlet sea anemone</name>
    <dbReference type="NCBI Taxonomy" id="45351"/>
    <lineage>
        <taxon>Eukaryota</taxon>
        <taxon>Metazoa</taxon>
        <taxon>Cnidaria</taxon>
        <taxon>Anthozoa</taxon>
        <taxon>Hexacorallia</taxon>
        <taxon>Actiniaria</taxon>
        <taxon>Edwardsiidae</taxon>
        <taxon>Nematostella</taxon>
    </lineage>
</organism>
<dbReference type="CDD" id="cd06648">
    <property type="entry name" value="STKc_PAK_II"/>
    <property type="match status" value="1"/>
</dbReference>
<sequence length="301" mass="34307">MYSDTPVTHEQFRRHLEVVVQSTRQPENLGNFMKIGEGSTGIVCLATDKRTGRQVAVKKMDLKKQQRRELLFNEVVIMRDYPHPNIVEMYGSHLVGDELWVVMEFLEGGTLTDIVTHTNLSEEQVACVCRAVLKALTFLHSQGVIHRDIKSDSILLTSNGTVKLSDFGFCAQVTEDMPRRKSLVGTPYWMAPEVISRKPYGTEVDIWSLGIMVLEMVDGEPPYFNEPPLQAMRKLRDLEPPTSRNPIQISPRLQSFLDNALIRDPLYRATAFELLNHPFIRNVGNSTAMQDMMRSFRHSVC</sequence>
<feature type="domain" description="Protein kinase" evidence="9">
    <location>
        <begin position="29"/>
        <end position="280"/>
    </location>
</feature>
<dbReference type="EMBL" id="DS469532">
    <property type="protein sequence ID" value="EDO45846.1"/>
    <property type="molecule type" value="Genomic_DNA"/>
</dbReference>
<dbReference type="FunFam" id="1.10.510.10:FF:000768">
    <property type="entry name" value="Non-specific serine/threonine protein kinase"/>
    <property type="match status" value="1"/>
</dbReference>
<dbReference type="PANTHER" id="PTHR45832">
    <property type="entry name" value="SERINE/THREONINE-PROTEIN KINASE SAMKA-RELATED-RELATED"/>
    <property type="match status" value="1"/>
</dbReference>
<keyword evidence="11" id="KW-1185">Reference proteome</keyword>
<evidence type="ECO:0000256" key="1">
    <source>
        <dbReference type="ARBA" id="ARBA00001946"/>
    </source>
</evidence>
<dbReference type="InterPro" id="IPR011009">
    <property type="entry name" value="Kinase-like_dom_sf"/>
</dbReference>
<evidence type="ECO:0000256" key="2">
    <source>
        <dbReference type="ARBA" id="ARBA00012513"/>
    </source>
</evidence>
<keyword evidence="4" id="KW-0479">Metal-binding</keyword>
<protein>
    <recommendedName>
        <fullName evidence="2">non-specific serine/threonine protein kinase</fullName>
        <ecNumber evidence="2">2.7.11.1</ecNumber>
    </recommendedName>
</protein>
<dbReference type="eggNOG" id="KOG0578">
    <property type="taxonomic scope" value="Eukaryota"/>
</dbReference>
<evidence type="ECO:0000256" key="8">
    <source>
        <dbReference type="PROSITE-ProRule" id="PRU10141"/>
    </source>
</evidence>
<dbReference type="Pfam" id="PF00069">
    <property type="entry name" value="Pkinase"/>
    <property type="match status" value="1"/>
</dbReference>
<keyword evidence="6 8" id="KW-0067">ATP-binding</keyword>
<dbReference type="EC" id="2.7.11.1" evidence="2"/>
<dbReference type="OrthoDB" id="1022360at2759"/>
<evidence type="ECO:0000256" key="5">
    <source>
        <dbReference type="ARBA" id="ARBA00022741"/>
    </source>
</evidence>
<dbReference type="InterPro" id="IPR000719">
    <property type="entry name" value="Prot_kinase_dom"/>
</dbReference>
<dbReference type="Gene3D" id="3.30.200.20">
    <property type="entry name" value="Phosphorylase Kinase, domain 1"/>
    <property type="match status" value="1"/>
</dbReference>
<keyword evidence="5 8" id="KW-0547">Nucleotide-binding</keyword>
<dbReference type="PhylomeDB" id="A7RRL1"/>
<dbReference type="Gene3D" id="1.10.510.10">
    <property type="entry name" value="Transferase(Phosphotransferase) domain 1"/>
    <property type="match status" value="1"/>
</dbReference>
<dbReference type="PIRSF" id="PIRSF000654">
    <property type="entry name" value="Integrin-linked_kinase"/>
    <property type="match status" value="1"/>
</dbReference>
<dbReference type="Proteomes" id="UP000001593">
    <property type="component" value="Unassembled WGS sequence"/>
</dbReference>
<dbReference type="InterPro" id="IPR051931">
    <property type="entry name" value="PAK3-like"/>
</dbReference>
<dbReference type="GO" id="GO:0043408">
    <property type="term" value="P:regulation of MAPK cascade"/>
    <property type="evidence" value="ECO:0000318"/>
    <property type="project" value="GO_Central"/>
</dbReference>
<keyword evidence="7" id="KW-0460">Magnesium</keyword>
<evidence type="ECO:0000256" key="7">
    <source>
        <dbReference type="ARBA" id="ARBA00022842"/>
    </source>
</evidence>
<dbReference type="SUPFAM" id="SSF56112">
    <property type="entry name" value="Protein kinase-like (PK-like)"/>
    <property type="match status" value="1"/>
</dbReference>
<comment type="cofactor">
    <cofactor evidence="1">
        <name>Mg(2+)</name>
        <dbReference type="ChEBI" id="CHEBI:18420"/>
    </cofactor>
</comment>